<keyword evidence="1" id="KW-0472">Membrane</keyword>
<name>A0A182WNU6_9DIPT</name>
<keyword evidence="3" id="KW-1185">Reference proteome</keyword>
<sequence>MEIVLFMDRSVSSGELEVRAAAKLDNNFSYRTIVVVHFCWLLWTGIVELHIRLLQVMNYEYSYGI</sequence>
<dbReference type="VEuPathDB" id="VectorBase:AMIN014371"/>
<protein>
    <submittedName>
        <fullName evidence="2">Uncharacterized protein</fullName>
    </submittedName>
</protein>
<evidence type="ECO:0000256" key="1">
    <source>
        <dbReference type="SAM" id="Phobius"/>
    </source>
</evidence>
<keyword evidence="1" id="KW-1133">Transmembrane helix</keyword>
<organism evidence="2 3">
    <name type="scientific">Anopheles minimus</name>
    <dbReference type="NCBI Taxonomy" id="112268"/>
    <lineage>
        <taxon>Eukaryota</taxon>
        <taxon>Metazoa</taxon>
        <taxon>Ecdysozoa</taxon>
        <taxon>Arthropoda</taxon>
        <taxon>Hexapoda</taxon>
        <taxon>Insecta</taxon>
        <taxon>Pterygota</taxon>
        <taxon>Neoptera</taxon>
        <taxon>Endopterygota</taxon>
        <taxon>Diptera</taxon>
        <taxon>Nematocera</taxon>
        <taxon>Culicoidea</taxon>
        <taxon>Culicidae</taxon>
        <taxon>Anophelinae</taxon>
        <taxon>Anopheles</taxon>
    </lineage>
</organism>
<dbReference type="AlphaFoldDB" id="A0A182WNU6"/>
<dbReference type="EnsemblMetazoa" id="AMIN014371-RB">
    <property type="protein sequence ID" value="AMIN014371-PB"/>
    <property type="gene ID" value="AMIN014371"/>
</dbReference>
<keyword evidence="1" id="KW-0812">Transmembrane</keyword>
<feature type="transmembrane region" description="Helical" evidence="1">
    <location>
        <begin position="28"/>
        <end position="47"/>
    </location>
</feature>
<dbReference type="Proteomes" id="UP000075920">
    <property type="component" value="Unassembled WGS sequence"/>
</dbReference>
<proteinExistence type="predicted"/>
<evidence type="ECO:0000313" key="2">
    <source>
        <dbReference type="EnsemblMetazoa" id="AMIN014371-PB"/>
    </source>
</evidence>
<accession>A0A182WNU6</accession>
<reference evidence="2" key="2">
    <citation type="submission" date="2020-05" db="UniProtKB">
        <authorList>
            <consortium name="EnsemblMetazoa"/>
        </authorList>
    </citation>
    <scope>IDENTIFICATION</scope>
    <source>
        <strain evidence="2">MINIMUS1</strain>
    </source>
</reference>
<reference evidence="3" key="1">
    <citation type="submission" date="2013-03" db="EMBL/GenBank/DDBJ databases">
        <title>The Genome Sequence of Anopheles minimus MINIMUS1.</title>
        <authorList>
            <consortium name="The Broad Institute Genomics Platform"/>
            <person name="Neafsey D.E."/>
            <person name="Walton C."/>
            <person name="Walker B."/>
            <person name="Young S.K."/>
            <person name="Zeng Q."/>
            <person name="Gargeya S."/>
            <person name="Fitzgerald M."/>
            <person name="Haas B."/>
            <person name="Abouelleil A."/>
            <person name="Allen A.W."/>
            <person name="Alvarado L."/>
            <person name="Arachchi H.M."/>
            <person name="Berlin A.M."/>
            <person name="Chapman S.B."/>
            <person name="Gainer-Dewar J."/>
            <person name="Goldberg J."/>
            <person name="Griggs A."/>
            <person name="Gujja S."/>
            <person name="Hansen M."/>
            <person name="Howarth C."/>
            <person name="Imamovic A."/>
            <person name="Ireland A."/>
            <person name="Larimer J."/>
            <person name="McCowan C."/>
            <person name="Murphy C."/>
            <person name="Pearson M."/>
            <person name="Poon T.W."/>
            <person name="Priest M."/>
            <person name="Roberts A."/>
            <person name="Saif S."/>
            <person name="Shea T."/>
            <person name="Sisk P."/>
            <person name="Sykes S."/>
            <person name="Wortman J."/>
            <person name="Nusbaum C."/>
            <person name="Birren B."/>
        </authorList>
    </citation>
    <scope>NUCLEOTIDE SEQUENCE [LARGE SCALE GENOMIC DNA]</scope>
    <source>
        <strain evidence="3">MINIMUS1</strain>
    </source>
</reference>
<evidence type="ECO:0000313" key="3">
    <source>
        <dbReference type="Proteomes" id="UP000075920"/>
    </source>
</evidence>